<keyword evidence="3" id="KW-1133">Transmembrane helix</keyword>
<dbReference type="InterPro" id="IPR050469">
    <property type="entry name" value="Diguanylate_Cyclase"/>
</dbReference>
<feature type="transmembrane region" description="Helical" evidence="3">
    <location>
        <begin position="38"/>
        <end position="59"/>
    </location>
</feature>
<dbReference type="EC" id="2.7.7.65" evidence="1"/>
<keyword evidence="3" id="KW-0472">Membrane</keyword>
<feature type="transmembrane region" description="Helical" evidence="3">
    <location>
        <begin position="119"/>
        <end position="136"/>
    </location>
</feature>
<keyword evidence="6" id="KW-1185">Reference proteome</keyword>
<dbReference type="Proteomes" id="UP000031971">
    <property type="component" value="Unassembled WGS sequence"/>
</dbReference>
<dbReference type="RefSeq" id="WP_052473105.1">
    <property type="nucleotide sequence ID" value="NZ_JXSL01000027.1"/>
</dbReference>
<evidence type="ECO:0000256" key="2">
    <source>
        <dbReference type="ARBA" id="ARBA00034247"/>
    </source>
</evidence>
<feature type="transmembrane region" description="Helical" evidence="3">
    <location>
        <begin position="95"/>
        <end position="113"/>
    </location>
</feature>
<reference evidence="5 6" key="1">
    <citation type="submission" date="2015-01" db="EMBL/GenBank/DDBJ databases">
        <title>Genome Sequence of Magnetospirillum magnetotacticum Strain MS-1.</title>
        <authorList>
            <person name="Marinov G.K."/>
            <person name="Smalley M.D."/>
            <person name="DeSalvo G."/>
        </authorList>
    </citation>
    <scope>NUCLEOTIDE SEQUENCE [LARGE SCALE GENOMIC DNA]</scope>
    <source>
        <strain evidence="5 6">MS-1</strain>
    </source>
</reference>
<feature type="transmembrane region" description="Helical" evidence="3">
    <location>
        <begin position="186"/>
        <end position="209"/>
    </location>
</feature>
<dbReference type="PANTHER" id="PTHR45138:SF9">
    <property type="entry name" value="DIGUANYLATE CYCLASE DGCM-RELATED"/>
    <property type="match status" value="1"/>
</dbReference>
<dbReference type="EMBL" id="JXSL01000027">
    <property type="protein sequence ID" value="KIL98945.1"/>
    <property type="molecule type" value="Genomic_DNA"/>
</dbReference>
<dbReference type="Pfam" id="PF00990">
    <property type="entry name" value="GGDEF"/>
    <property type="match status" value="1"/>
</dbReference>
<dbReference type="STRING" id="272627.CCC_02395"/>
<dbReference type="SMART" id="SM00267">
    <property type="entry name" value="GGDEF"/>
    <property type="match status" value="1"/>
</dbReference>
<gene>
    <name evidence="5" type="ORF">CCC_02395</name>
</gene>
<dbReference type="InterPro" id="IPR043128">
    <property type="entry name" value="Rev_trsase/Diguanyl_cyclase"/>
</dbReference>
<dbReference type="AlphaFoldDB" id="A0A0C2YW69"/>
<dbReference type="GO" id="GO:1902201">
    <property type="term" value="P:negative regulation of bacterial-type flagellum-dependent cell motility"/>
    <property type="evidence" value="ECO:0007669"/>
    <property type="project" value="TreeGrafter"/>
</dbReference>
<dbReference type="NCBIfam" id="TIGR00254">
    <property type="entry name" value="GGDEF"/>
    <property type="match status" value="1"/>
</dbReference>
<dbReference type="PROSITE" id="PS50887">
    <property type="entry name" value="GGDEF"/>
    <property type="match status" value="1"/>
</dbReference>
<sequence length="387" mass="41338">MVLEVQSLLVAVAVATTCCAIARIILYKLHPGMDGLGHWAWASVVGALSFAVAGTGAGMSGDTSLSVAHGLVILGFCLVWDGFRRFLGRKPFAPRVYVGLGGVALALILYSHLQGSLHVRAAANSLAICAISAGVARELLWRAPPKQLAMRLAGWVYFLNAAFFALRGVSVGLDLEFMGGRLSYGITALATLWWLCVTISVTLCMVLMAGERLQEELNHQASRDPLTGALNRRAFSGLAEKELARARRSGLPLSVLMMDLDHFKQVNDRLGHGGGDDALCLFVALAGRLLRTEDLFCRFGGEEFLALLPGSTAVQSLVVAERLRTIFTEEAGQDVPGAASLPFAMTVSVGIAQLAEDDGLEEIIRRADAALYRAKDLGRNRCELAGG</sequence>
<dbReference type="GO" id="GO:0043709">
    <property type="term" value="P:cell adhesion involved in single-species biofilm formation"/>
    <property type="evidence" value="ECO:0007669"/>
    <property type="project" value="TreeGrafter"/>
</dbReference>
<dbReference type="Gene3D" id="3.30.70.270">
    <property type="match status" value="1"/>
</dbReference>
<dbReference type="CDD" id="cd01949">
    <property type="entry name" value="GGDEF"/>
    <property type="match status" value="1"/>
</dbReference>
<dbReference type="SUPFAM" id="SSF55073">
    <property type="entry name" value="Nucleotide cyclase"/>
    <property type="match status" value="1"/>
</dbReference>
<dbReference type="InterPro" id="IPR000160">
    <property type="entry name" value="GGDEF_dom"/>
</dbReference>
<feature type="transmembrane region" description="Helical" evidence="3">
    <location>
        <begin position="6"/>
        <end position="26"/>
    </location>
</feature>
<evidence type="ECO:0000256" key="3">
    <source>
        <dbReference type="SAM" id="Phobius"/>
    </source>
</evidence>
<comment type="catalytic activity">
    <reaction evidence="2">
        <text>2 GTP = 3',3'-c-di-GMP + 2 diphosphate</text>
        <dbReference type="Rhea" id="RHEA:24898"/>
        <dbReference type="ChEBI" id="CHEBI:33019"/>
        <dbReference type="ChEBI" id="CHEBI:37565"/>
        <dbReference type="ChEBI" id="CHEBI:58805"/>
        <dbReference type="EC" id="2.7.7.65"/>
    </reaction>
</comment>
<dbReference type="GO" id="GO:0052621">
    <property type="term" value="F:diguanylate cyclase activity"/>
    <property type="evidence" value="ECO:0007669"/>
    <property type="project" value="UniProtKB-EC"/>
</dbReference>
<feature type="domain" description="GGDEF" evidence="4">
    <location>
        <begin position="251"/>
        <end position="387"/>
    </location>
</feature>
<accession>A0A0C2YW69</accession>
<protein>
    <recommendedName>
        <fullName evidence="1">diguanylate cyclase</fullName>
        <ecNumber evidence="1">2.7.7.65</ecNumber>
    </recommendedName>
</protein>
<keyword evidence="3" id="KW-0812">Transmembrane</keyword>
<evidence type="ECO:0000259" key="4">
    <source>
        <dbReference type="PROSITE" id="PS50887"/>
    </source>
</evidence>
<feature type="transmembrane region" description="Helical" evidence="3">
    <location>
        <begin position="148"/>
        <end position="166"/>
    </location>
</feature>
<evidence type="ECO:0000313" key="6">
    <source>
        <dbReference type="Proteomes" id="UP000031971"/>
    </source>
</evidence>
<evidence type="ECO:0000313" key="5">
    <source>
        <dbReference type="EMBL" id="KIL98945.1"/>
    </source>
</evidence>
<dbReference type="PANTHER" id="PTHR45138">
    <property type="entry name" value="REGULATORY COMPONENTS OF SENSORY TRANSDUCTION SYSTEM"/>
    <property type="match status" value="1"/>
</dbReference>
<organism evidence="5 6">
    <name type="scientific">Paramagnetospirillum magnetotacticum MS-1</name>
    <dbReference type="NCBI Taxonomy" id="272627"/>
    <lineage>
        <taxon>Bacteria</taxon>
        <taxon>Pseudomonadati</taxon>
        <taxon>Pseudomonadota</taxon>
        <taxon>Alphaproteobacteria</taxon>
        <taxon>Rhodospirillales</taxon>
        <taxon>Magnetospirillaceae</taxon>
        <taxon>Paramagnetospirillum</taxon>
    </lineage>
</organism>
<dbReference type="InterPro" id="IPR029787">
    <property type="entry name" value="Nucleotide_cyclase"/>
</dbReference>
<name>A0A0C2YW69_PARME</name>
<comment type="caution">
    <text evidence="5">The sequence shown here is derived from an EMBL/GenBank/DDBJ whole genome shotgun (WGS) entry which is preliminary data.</text>
</comment>
<feature type="transmembrane region" description="Helical" evidence="3">
    <location>
        <begin position="65"/>
        <end position="83"/>
    </location>
</feature>
<evidence type="ECO:0000256" key="1">
    <source>
        <dbReference type="ARBA" id="ARBA00012528"/>
    </source>
</evidence>
<dbReference type="FunFam" id="3.30.70.270:FF:000001">
    <property type="entry name" value="Diguanylate cyclase domain protein"/>
    <property type="match status" value="1"/>
</dbReference>
<dbReference type="GO" id="GO:0005886">
    <property type="term" value="C:plasma membrane"/>
    <property type="evidence" value="ECO:0007669"/>
    <property type="project" value="TreeGrafter"/>
</dbReference>
<proteinExistence type="predicted"/>